<dbReference type="CDD" id="cd14067">
    <property type="entry name" value="STKc_LRRK1"/>
    <property type="match status" value="1"/>
</dbReference>
<evidence type="ECO:0000259" key="15">
    <source>
        <dbReference type="PROSITE" id="PS51424"/>
    </source>
</evidence>
<dbReference type="Gene3D" id="1.10.510.10">
    <property type="entry name" value="Transferase(Phosphotransferase) domain 1"/>
    <property type="match status" value="1"/>
</dbReference>
<evidence type="ECO:0000256" key="10">
    <source>
        <dbReference type="ARBA" id="ARBA00023134"/>
    </source>
</evidence>
<dbReference type="InterPro" id="IPR027417">
    <property type="entry name" value="P-loop_NTPase"/>
</dbReference>
<dbReference type="Pfam" id="PF00069">
    <property type="entry name" value="Pkinase"/>
    <property type="match status" value="1"/>
</dbReference>
<dbReference type="Proteomes" id="UP000823872">
    <property type="component" value="Chromosome B3"/>
</dbReference>
<evidence type="ECO:0000256" key="4">
    <source>
        <dbReference type="ARBA" id="ARBA00022614"/>
    </source>
</evidence>
<dbReference type="SUPFAM" id="SSF56112">
    <property type="entry name" value="Protein kinase-like (PK-like)"/>
    <property type="match status" value="1"/>
</dbReference>
<dbReference type="InterPro" id="IPR003591">
    <property type="entry name" value="Leu-rich_rpt_typical-subtyp"/>
</dbReference>
<dbReference type="Pfam" id="PF00560">
    <property type="entry name" value="LRR_1"/>
    <property type="match status" value="1"/>
</dbReference>
<dbReference type="Gene3D" id="3.30.70.1390">
    <property type="entry name" value="ROC domain from the Parkinson's disease-associated leucine-rich repeat kinase 2"/>
    <property type="match status" value="1"/>
</dbReference>
<dbReference type="InterPro" id="IPR000719">
    <property type="entry name" value="Prot_kinase_dom"/>
</dbReference>
<keyword evidence="6" id="KW-0677">Repeat</keyword>
<evidence type="ECO:0000256" key="13">
    <source>
        <dbReference type="SAM" id="MobiDB-lite"/>
    </source>
</evidence>
<keyword evidence="3" id="KW-0723">Serine/threonine-protein kinase</keyword>
<accession>A0ABI7WI52</accession>
<dbReference type="PROSITE" id="PS51424">
    <property type="entry name" value="ROC"/>
    <property type="match status" value="1"/>
</dbReference>
<evidence type="ECO:0000259" key="14">
    <source>
        <dbReference type="PROSITE" id="PS50011"/>
    </source>
</evidence>
<dbReference type="SUPFAM" id="SSF52058">
    <property type="entry name" value="L domain-like"/>
    <property type="match status" value="2"/>
</dbReference>
<dbReference type="InterPro" id="IPR011009">
    <property type="entry name" value="Kinase-like_dom_sf"/>
</dbReference>
<keyword evidence="7" id="KW-0547">Nucleotide-binding</keyword>
<gene>
    <name evidence="16" type="primary">LRRK1</name>
</gene>
<keyword evidence="9" id="KW-0067">ATP-binding</keyword>
<evidence type="ECO:0000256" key="3">
    <source>
        <dbReference type="ARBA" id="ARBA00022527"/>
    </source>
</evidence>
<dbReference type="InterPro" id="IPR002110">
    <property type="entry name" value="Ankyrin_rpt"/>
</dbReference>
<feature type="region of interest" description="Disordered" evidence="13">
    <location>
        <begin position="1876"/>
        <end position="1895"/>
    </location>
</feature>
<dbReference type="InterPro" id="IPR057263">
    <property type="entry name" value="COR-B"/>
</dbReference>
<feature type="compositionally biased region" description="Low complexity" evidence="13">
    <location>
        <begin position="1839"/>
        <end position="1862"/>
    </location>
</feature>
<keyword evidence="4" id="KW-0433">Leucine-rich repeat</keyword>
<dbReference type="SMART" id="SM00248">
    <property type="entry name" value="ANK"/>
    <property type="match status" value="3"/>
</dbReference>
<dbReference type="PANTHER" id="PTHR48056:SF81">
    <property type="entry name" value="RECEPTOR PROTEIN-TYROSINE KINASE CEPR1"/>
    <property type="match status" value="1"/>
</dbReference>
<keyword evidence="10" id="KW-0342">GTP-binding</keyword>
<reference evidence="16" key="3">
    <citation type="submission" date="2025-09" db="UniProtKB">
        <authorList>
            <consortium name="Ensembl"/>
        </authorList>
    </citation>
    <scope>IDENTIFICATION</scope>
    <source>
        <strain evidence="16">breed Abyssinian</strain>
    </source>
</reference>
<comment type="catalytic activity">
    <reaction evidence="11">
        <text>L-threonyl-[protein] + ATP = O-phospho-L-threonyl-[protein] + ADP + H(+)</text>
        <dbReference type="Rhea" id="RHEA:46608"/>
        <dbReference type="Rhea" id="RHEA-COMP:11060"/>
        <dbReference type="Rhea" id="RHEA-COMP:11605"/>
        <dbReference type="ChEBI" id="CHEBI:15378"/>
        <dbReference type="ChEBI" id="CHEBI:30013"/>
        <dbReference type="ChEBI" id="CHEBI:30616"/>
        <dbReference type="ChEBI" id="CHEBI:61977"/>
        <dbReference type="ChEBI" id="CHEBI:456216"/>
        <dbReference type="EC" id="2.7.11.1"/>
    </reaction>
</comment>
<feature type="domain" description="Roc" evidence="15">
    <location>
        <begin position="632"/>
        <end position="826"/>
    </location>
</feature>
<organism evidence="16 17">
    <name type="scientific">Felis catus</name>
    <name type="common">Cat</name>
    <name type="synonym">Felis silvestris catus</name>
    <dbReference type="NCBI Taxonomy" id="9685"/>
    <lineage>
        <taxon>Eukaryota</taxon>
        <taxon>Metazoa</taxon>
        <taxon>Chordata</taxon>
        <taxon>Craniata</taxon>
        <taxon>Vertebrata</taxon>
        <taxon>Euteleostomi</taxon>
        <taxon>Mammalia</taxon>
        <taxon>Eutheria</taxon>
        <taxon>Laurasiatheria</taxon>
        <taxon>Carnivora</taxon>
        <taxon>Feliformia</taxon>
        <taxon>Felidae</taxon>
        <taxon>Felinae</taxon>
        <taxon>Felis</taxon>
    </lineage>
</organism>
<comment type="cofactor">
    <cofactor evidence="1">
        <name>Mg(2+)</name>
        <dbReference type="ChEBI" id="CHEBI:18420"/>
    </cofactor>
</comment>
<dbReference type="InterPro" id="IPR011044">
    <property type="entry name" value="Quino_amine_DH_bsu"/>
</dbReference>
<evidence type="ECO:0000256" key="11">
    <source>
        <dbReference type="ARBA" id="ARBA00047899"/>
    </source>
</evidence>
<evidence type="ECO:0000256" key="1">
    <source>
        <dbReference type="ARBA" id="ARBA00001946"/>
    </source>
</evidence>
<dbReference type="SMART" id="SM00364">
    <property type="entry name" value="LRR_BAC"/>
    <property type="match status" value="6"/>
</dbReference>
<dbReference type="SMART" id="SM00220">
    <property type="entry name" value="S_TKc"/>
    <property type="match status" value="1"/>
</dbReference>
<reference evidence="16" key="2">
    <citation type="submission" date="2025-08" db="UniProtKB">
        <authorList>
            <consortium name="Ensembl"/>
        </authorList>
    </citation>
    <scope>IDENTIFICATION</scope>
    <source>
        <strain evidence="16">breed Abyssinian</strain>
    </source>
</reference>
<feature type="region of interest" description="Disordered" evidence="13">
    <location>
        <begin position="1838"/>
        <end position="1862"/>
    </location>
</feature>
<evidence type="ECO:0000256" key="5">
    <source>
        <dbReference type="ARBA" id="ARBA00022679"/>
    </source>
</evidence>
<dbReference type="Gene3D" id="1.25.40.20">
    <property type="entry name" value="Ankyrin repeat-containing domain"/>
    <property type="match status" value="1"/>
</dbReference>
<protein>
    <recommendedName>
        <fullName evidence="2">non-specific serine/threonine protein kinase</fullName>
        <ecNumber evidence="2">2.7.11.1</ecNumber>
    </recommendedName>
</protein>
<dbReference type="InterPro" id="IPR032675">
    <property type="entry name" value="LRR_dom_sf"/>
</dbReference>
<dbReference type="GeneTree" id="ENSGT00940000160363"/>
<feature type="compositionally biased region" description="Basic and acidic residues" evidence="13">
    <location>
        <begin position="1876"/>
        <end position="1894"/>
    </location>
</feature>
<evidence type="ECO:0000256" key="2">
    <source>
        <dbReference type="ARBA" id="ARBA00012513"/>
    </source>
</evidence>
<dbReference type="InterPro" id="IPR036770">
    <property type="entry name" value="Ankyrin_rpt-contain_sf"/>
</dbReference>
<sequence>MAGMSRRPPSMYWCVGPEGSAVCPERAMETHNGAGDMGSKPSTPGSDPTARCPGTEGIHAAYKQGDPSRARHLLREACDDSTSQLEKGRLLSISAAYGDLETVRYLLTERRVELPTEPTDDNPAVVAAHFGHTDVVQELLESLPGPCSPQRLLNWMLALACQRGHLGVVKLLVLTHGADPESYAVRKNEFPVIVRLPLYAAIKSGNEDIAIFLLRHGAFFCSYILLDSPDPSKHLLRKYFIEASTLSSNCPGKMALRVKWSHLKLPWVDLDWLIDISCQITELDLSANCLSSLPSVIPWGLINLRKLNLSNNHLGELPGVQSSDEIICSRLLEIDISSNKLPHLPPGFLHLLKLQKLTASKNYLEKLFEEESATNWIGLRKLQELDISNNKLTELPALFLHSFKSLSYLNVSRNNLKMFPDAWACPLKCCRASKNALESLPDKMAVFWKNHLRDVDFSENALKEVPLGLFQLDALMFLRLQGNQLMVLPPQDKWTCRQLKTLDLSRNQFGKNEDGLKTKRISFFTTRGRQRSGTETAGVLEFPAFLSESLEVLCLNDNHLDAVPPSVCLLKSLSELYLGNNPGLRELPPELGQLGNLWQLDIEDLNISNVPTEIRKEGPKAMLSYLRAQLRKAEKCKLMKMIIVGPPRQGKSTLLEILQTGRAPQVVHSEATIRTTKWELQRPAGSRAKVESVEFTVWDIGGPASMATVNQCFFTDKALYVVVWNLALGEEAVANLQFWLLNIEAKAPNAVVLVVGTHLDLIETKFRVERIATLRAYVLALCRSPSGSRATGFPDITFKHLHELSCKSLEGQEGLRQLIFHVTCNMKDVGSTIGCQRLAGRLIPRSYLSLQEAVLAEQQRRSLSDDVQYLTDRQLEQLVEQTPDNDIKDYEDLQSAISFLIETGTLLHFPDTSHGLRNLYFLDPIWLSECLQRIFNIKGSRSVAKNGVIRAEDLRMLLVGTGFTQQTEEQYFQFLAKFEIALPVANDSYLLPHLLPSKPGLDTHGMRHPKANTIQRVFKMSFVPVGFWQRFIARMLISLAEMDLQLFENKKNTKSRHRKVTIYSFTGNQRNRCSTFRVKRNQTIYWQEGLLVTFDGGYLSVESSDVNWKKKKSGGIKIICQSEMRDFSAMAFITDHVNSLIDQWFPALTATESDGTPLMEQYVPCPVCETSWAQHTDPSEKSEGVQYFDMEDCVLTAIEQDFISCPRHPDLPVPLQELVPELFMTDFPARLFLENSKLEHSEDESSVLGQGGSGTIIYRARYQGQPVAVKRFQIKKFKNFANAPADTMLRHLRATDAMKNFSEFRQEASMLHALQHPCIVSLIGISIHPLCFALELAPLGSLNTVLSENARDSSFMPLGHMLTQKIAYQIASGLAYLHKKNIIFCDLKSDNILVWSLDVKEHINIKLSDYGISRQSFHEGALGVEGTPGYQAPEIRPRIVYDEKVDMFSYGMVLYELLSGQRPALGHHQLQIAKKLSKGIRPVLGQPEEVQFHRLQALMMECWDTKPEKRPLALSVVSQMKDPTFATFMYQLPCGKQTAFFSSQGQEYMVVFWDGKEESRNYTVVNTEKGLMEVQRMSCAGMTLSCQLKVQNSLWTATEDQKIYIYSLKGMCPLNTPQRALDTPAVVTCLLAVPVIKKNSYLVLAGLADGLVAVFPVVRGAPDDSCSYLCSHTANRSKFSIPDEDTRQNPYPVKAMEVVNSGSEVWYSNGPGLLVIDCVALEISRRLEPYSAPSVVTSVVGSSECRGEEVVWCLDDRANSLVMYHAATYQLCARYFCGDPSPLRDMFPVCPLGPEPCGGHTASPKEPKGDSIADVSIMYSEELGTQILTHQDSLTDYCSTSSSSSSPHRAPRSSSSLPCSPASSASVPFAANYEDSDRLHEPTAGSDRSEHDLTPVDGEAFSQHLQAVRILAVKDVIWVPRRGGDVIVIGLEKDAGGQRGRVIAVLKARELTPRGALVDAAVVAKDTVVCGFENENMEWCLAVWRGWGTREFDVFYHSYEELGRLEACMRKRSPQPPEDPEDGLGSPVNHLLLEMLRSYHPGGGFGVLRFSRAELAAYLHSPTAERRWVGETLPASCIHFQRAGEGDPALCWVTQSRGVGWAFTEQACPFSSPRLGQNYTRGSQLGEQFGAGWEEGDDPCPFPPVASRLSGHFTSLWVPGAWGPAWASGDQVSPAQESLCVRNPWGNE</sequence>
<dbReference type="Pfam" id="PF08477">
    <property type="entry name" value="Roc"/>
    <property type="match status" value="1"/>
</dbReference>
<evidence type="ECO:0000256" key="12">
    <source>
        <dbReference type="ARBA" id="ARBA00048679"/>
    </source>
</evidence>
<comment type="catalytic activity">
    <reaction evidence="12">
        <text>L-seryl-[protein] + ATP = O-phospho-L-seryl-[protein] + ADP + H(+)</text>
        <dbReference type="Rhea" id="RHEA:17989"/>
        <dbReference type="Rhea" id="RHEA-COMP:9863"/>
        <dbReference type="Rhea" id="RHEA-COMP:11604"/>
        <dbReference type="ChEBI" id="CHEBI:15378"/>
        <dbReference type="ChEBI" id="CHEBI:29999"/>
        <dbReference type="ChEBI" id="CHEBI:30616"/>
        <dbReference type="ChEBI" id="CHEBI:83421"/>
        <dbReference type="ChEBI" id="CHEBI:456216"/>
        <dbReference type="EC" id="2.7.11.1"/>
    </reaction>
</comment>
<dbReference type="SUPFAM" id="SSF50969">
    <property type="entry name" value="YVTN repeat-like/Quinoprotein amine dehydrogenase"/>
    <property type="match status" value="1"/>
</dbReference>
<dbReference type="Pfam" id="PF16095">
    <property type="entry name" value="COR-A"/>
    <property type="match status" value="1"/>
</dbReference>
<keyword evidence="8" id="KW-0418">Kinase</keyword>
<evidence type="ECO:0000313" key="16">
    <source>
        <dbReference type="Ensembl" id="ENSFCTP00005009080.1"/>
    </source>
</evidence>
<evidence type="ECO:0000313" key="17">
    <source>
        <dbReference type="Proteomes" id="UP000823872"/>
    </source>
</evidence>
<dbReference type="SMART" id="SM00369">
    <property type="entry name" value="LRR_TYP"/>
    <property type="match status" value="8"/>
</dbReference>
<dbReference type="InterPro" id="IPR050647">
    <property type="entry name" value="Plant_LRR-RLKs"/>
</dbReference>
<evidence type="ECO:0000256" key="8">
    <source>
        <dbReference type="ARBA" id="ARBA00022777"/>
    </source>
</evidence>
<keyword evidence="17" id="KW-1185">Reference proteome</keyword>
<dbReference type="InterPro" id="IPR001611">
    <property type="entry name" value="Leu-rich_rpt"/>
</dbReference>
<dbReference type="Pfam" id="PF25497">
    <property type="entry name" value="COR-B"/>
    <property type="match status" value="1"/>
</dbReference>
<dbReference type="Ensembl" id="ENSFCTT00005013902.1">
    <property type="protein sequence ID" value="ENSFCTP00005009080.1"/>
    <property type="gene ID" value="ENSFCTG00005005075.1"/>
</dbReference>
<dbReference type="PROSITE" id="PS51450">
    <property type="entry name" value="LRR"/>
    <property type="match status" value="3"/>
</dbReference>
<dbReference type="SUPFAM" id="SSF52540">
    <property type="entry name" value="P-loop containing nucleoside triphosphate hydrolases"/>
    <property type="match status" value="1"/>
</dbReference>
<feature type="domain" description="Protein kinase" evidence="14">
    <location>
        <begin position="1242"/>
        <end position="1525"/>
    </location>
</feature>
<evidence type="ECO:0000256" key="7">
    <source>
        <dbReference type="ARBA" id="ARBA00022741"/>
    </source>
</evidence>
<feature type="region of interest" description="Disordered" evidence="13">
    <location>
        <begin position="25"/>
        <end position="56"/>
    </location>
</feature>
<dbReference type="Pfam" id="PF13855">
    <property type="entry name" value="LRR_8"/>
    <property type="match status" value="1"/>
</dbReference>
<dbReference type="InterPro" id="IPR020859">
    <property type="entry name" value="ROC"/>
</dbReference>
<name>A0ABI7WI52_FELCA</name>
<dbReference type="PROSITE" id="PS50011">
    <property type="entry name" value="PROTEIN_KINASE_DOM"/>
    <property type="match status" value="1"/>
</dbReference>
<dbReference type="Gene3D" id="3.40.50.300">
    <property type="entry name" value="P-loop containing nucleotide triphosphate hydrolases"/>
    <property type="match status" value="1"/>
</dbReference>
<reference evidence="16 17" key="1">
    <citation type="submission" date="2021-02" db="EMBL/GenBank/DDBJ databases">
        <title>Safari Cat Assemblies.</title>
        <authorList>
            <person name="Bredemeyer K.R."/>
            <person name="Murphy W.J."/>
        </authorList>
    </citation>
    <scope>NUCLEOTIDE SEQUENCE [LARGE SCALE GENOMIC DNA]</scope>
</reference>
<dbReference type="PANTHER" id="PTHR48056">
    <property type="entry name" value="LRR RECEPTOR-LIKE SERINE/THREONINE-PROTEIN KINASE-RELATED"/>
    <property type="match status" value="1"/>
</dbReference>
<evidence type="ECO:0000256" key="6">
    <source>
        <dbReference type="ARBA" id="ARBA00022737"/>
    </source>
</evidence>
<keyword evidence="5" id="KW-0808">Transferase</keyword>
<dbReference type="EC" id="2.7.11.1" evidence="2"/>
<dbReference type="Gene3D" id="3.80.10.10">
    <property type="entry name" value="Ribonuclease Inhibitor"/>
    <property type="match status" value="3"/>
</dbReference>
<proteinExistence type="predicted"/>
<dbReference type="InterPro" id="IPR032171">
    <property type="entry name" value="COR-A"/>
</dbReference>
<evidence type="ECO:0000256" key="9">
    <source>
        <dbReference type="ARBA" id="ARBA00022840"/>
    </source>
</evidence>
<dbReference type="SUPFAM" id="SSF48403">
    <property type="entry name" value="Ankyrin repeat"/>
    <property type="match status" value="1"/>
</dbReference>